<keyword evidence="3 6" id="KW-0812">Transmembrane</keyword>
<feature type="transmembrane region" description="Helical" evidence="6">
    <location>
        <begin position="89"/>
        <end position="111"/>
    </location>
</feature>
<evidence type="ECO:0000256" key="4">
    <source>
        <dbReference type="ARBA" id="ARBA00022989"/>
    </source>
</evidence>
<feature type="transmembrane region" description="Helical" evidence="6">
    <location>
        <begin position="473"/>
        <end position="495"/>
    </location>
</feature>
<sequence>MAEGSDSFVDDPSSEKARGGWRAVKYILANETFEKVASMSLIANMTVYLKTKYNMNGILVVNVINIWSGSSSFTSIGGAMVSDTFLGRYLTLLFGSISSTLGMAILTLTAAVPKLRPPTCIGQINCIGPKFWQLSILYVGLTFVAIGAGGIRPCNIAFGADQFDTRTKKGRMQLESFFNWWYFSFTLALVIALTGVVYIQTNMSWFIGFAIPTACLFLSVVIFVIGHHAYIITKPQGCVFVDLIKVISAASRKHHLDVSKQMFYDPEVHLRTKRFRCLEKAAIIADQSELDEQGKPKNGWRLCSIQQVENLKLLLGMMPVWVTGIGCFMAMDQQSTIGILQAIQTNNTLGSSFKVPPGWMGLSSMIALAFWIFIYEIIWVLQTKRITGKAKRLSMTQRTNIGLVFAMACSIVAALVEKKRRTAALQHGSFQSPMSIVMLLPQFALSGLIEAFAAVALMEYLTTQLPESMRTSAGAIFFVSLSLASYLNSILINIVHKVTSKGGKTAWLGGPDLNQDKLERFYYLVAALEALNFIYFNLFARQFITNASTVSTGSERLHNNEDQTLEVA</sequence>
<name>A0ABR2AF27_9ROSI</name>
<evidence type="ECO:0000313" key="7">
    <source>
        <dbReference type="EMBL" id="KAK8491721.1"/>
    </source>
</evidence>
<dbReference type="Proteomes" id="UP001472677">
    <property type="component" value="Unassembled WGS sequence"/>
</dbReference>
<dbReference type="InterPro" id="IPR036259">
    <property type="entry name" value="MFS_trans_sf"/>
</dbReference>
<evidence type="ECO:0000256" key="3">
    <source>
        <dbReference type="ARBA" id="ARBA00022692"/>
    </source>
</evidence>
<dbReference type="EMBL" id="JBBPBM010000764">
    <property type="protein sequence ID" value="KAK8491725.1"/>
    <property type="molecule type" value="Genomic_DNA"/>
</dbReference>
<dbReference type="PANTHER" id="PTHR11654">
    <property type="entry name" value="OLIGOPEPTIDE TRANSPORTER-RELATED"/>
    <property type="match status" value="1"/>
</dbReference>
<dbReference type="InterPro" id="IPR000109">
    <property type="entry name" value="POT_fam"/>
</dbReference>
<dbReference type="Gene3D" id="1.20.1250.20">
    <property type="entry name" value="MFS general substrate transporter like domains"/>
    <property type="match status" value="1"/>
</dbReference>
<comment type="similarity">
    <text evidence="2">Belongs to the major facilitator superfamily. Proton-dependent oligopeptide transporter (POT/PTR) (TC 2.A.17) family.</text>
</comment>
<evidence type="ECO:0000256" key="2">
    <source>
        <dbReference type="ARBA" id="ARBA00005982"/>
    </source>
</evidence>
<feature type="transmembrane region" description="Helical" evidence="6">
    <location>
        <begin position="399"/>
        <end position="416"/>
    </location>
</feature>
<evidence type="ECO:0000256" key="6">
    <source>
        <dbReference type="SAM" id="Phobius"/>
    </source>
</evidence>
<comment type="caution">
    <text evidence="8">The sequence shown here is derived from an EMBL/GenBank/DDBJ whole genome shotgun (WGS) entry which is preliminary data.</text>
</comment>
<feature type="transmembrane region" description="Helical" evidence="6">
    <location>
        <begin position="521"/>
        <end position="540"/>
    </location>
</feature>
<feature type="transmembrane region" description="Helical" evidence="6">
    <location>
        <begin position="311"/>
        <end position="331"/>
    </location>
</feature>
<gene>
    <name evidence="7" type="ORF">V6N12_058024</name>
    <name evidence="8" type="ORF">V6N12_058028</name>
</gene>
<dbReference type="SUPFAM" id="SSF103473">
    <property type="entry name" value="MFS general substrate transporter"/>
    <property type="match status" value="1"/>
</dbReference>
<comment type="subcellular location">
    <subcellularLocation>
        <location evidence="1">Membrane</location>
        <topology evidence="1">Multi-pass membrane protein</topology>
    </subcellularLocation>
</comment>
<proteinExistence type="inferred from homology"/>
<feature type="transmembrane region" description="Helical" evidence="6">
    <location>
        <begin position="179"/>
        <end position="199"/>
    </location>
</feature>
<evidence type="ECO:0000313" key="9">
    <source>
        <dbReference type="Proteomes" id="UP001472677"/>
    </source>
</evidence>
<evidence type="ECO:0000313" key="8">
    <source>
        <dbReference type="EMBL" id="KAK8491725.1"/>
    </source>
</evidence>
<feature type="transmembrane region" description="Helical" evidence="6">
    <location>
        <begin position="205"/>
        <end position="226"/>
    </location>
</feature>
<reference evidence="8 9" key="1">
    <citation type="journal article" date="2024" name="G3 (Bethesda)">
        <title>Genome assembly of Hibiscus sabdariffa L. provides insights into metabolisms of medicinal natural products.</title>
        <authorList>
            <person name="Kim T."/>
        </authorList>
    </citation>
    <scope>NUCLEOTIDE SEQUENCE [LARGE SCALE GENOMIC DNA]</scope>
    <source>
        <strain evidence="8">TK-2024</strain>
        <tissue evidence="8">Old leaves</tissue>
    </source>
</reference>
<keyword evidence="5 6" id="KW-0472">Membrane</keyword>
<feature type="transmembrane region" description="Helical" evidence="6">
    <location>
        <begin position="131"/>
        <end position="158"/>
    </location>
</feature>
<dbReference type="Pfam" id="PF00854">
    <property type="entry name" value="PTR2"/>
    <property type="match status" value="1"/>
</dbReference>
<evidence type="ECO:0000256" key="5">
    <source>
        <dbReference type="ARBA" id="ARBA00023136"/>
    </source>
</evidence>
<evidence type="ECO:0000256" key="1">
    <source>
        <dbReference type="ARBA" id="ARBA00004141"/>
    </source>
</evidence>
<keyword evidence="9" id="KW-1185">Reference proteome</keyword>
<dbReference type="EMBL" id="JBBPBM010000764">
    <property type="protein sequence ID" value="KAK8491721.1"/>
    <property type="molecule type" value="Genomic_DNA"/>
</dbReference>
<keyword evidence="4 6" id="KW-1133">Transmembrane helix</keyword>
<accession>A0ABR2AF27</accession>
<protein>
    <submittedName>
        <fullName evidence="8">Uncharacterized protein</fullName>
    </submittedName>
</protein>
<organism evidence="8 9">
    <name type="scientific">Hibiscus sabdariffa</name>
    <name type="common">roselle</name>
    <dbReference type="NCBI Taxonomy" id="183260"/>
    <lineage>
        <taxon>Eukaryota</taxon>
        <taxon>Viridiplantae</taxon>
        <taxon>Streptophyta</taxon>
        <taxon>Embryophyta</taxon>
        <taxon>Tracheophyta</taxon>
        <taxon>Spermatophyta</taxon>
        <taxon>Magnoliopsida</taxon>
        <taxon>eudicotyledons</taxon>
        <taxon>Gunneridae</taxon>
        <taxon>Pentapetalae</taxon>
        <taxon>rosids</taxon>
        <taxon>malvids</taxon>
        <taxon>Malvales</taxon>
        <taxon>Malvaceae</taxon>
        <taxon>Malvoideae</taxon>
        <taxon>Hibiscus</taxon>
    </lineage>
</organism>
<dbReference type="CDD" id="cd17416">
    <property type="entry name" value="MFS_NPF1_2"/>
    <property type="match status" value="1"/>
</dbReference>
<feature type="transmembrane region" description="Helical" evidence="6">
    <location>
        <begin position="359"/>
        <end position="378"/>
    </location>
</feature>
<feature type="transmembrane region" description="Helical" evidence="6">
    <location>
        <begin position="436"/>
        <end position="461"/>
    </location>
</feature>